<reference evidence="1 2" key="1">
    <citation type="submission" date="2013-11" db="EMBL/GenBank/DDBJ databases">
        <title>Opisthorchis viverrini - life in the bile duct.</title>
        <authorList>
            <person name="Young N.D."/>
            <person name="Nagarajan N."/>
            <person name="Lin S.J."/>
            <person name="Korhonen P.K."/>
            <person name="Jex A.R."/>
            <person name="Hall R.S."/>
            <person name="Safavi-Hemami H."/>
            <person name="Kaewkong W."/>
            <person name="Bertrand D."/>
            <person name="Gao S."/>
            <person name="Seet Q."/>
            <person name="Wongkham S."/>
            <person name="Teh B.T."/>
            <person name="Wongkham C."/>
            <person name="Intapan P.M."/>
            <person name="Maleewong W."/>
            <person name="Yang X."/>
            <person name="Hu M."/>
            <person name="Wang Z."/>
            <person name="Hofmann A."/>
            <person name="Sternberg P.W."/>
            <person name="Tan P."/>
            <person name="Wang J."/>
            <person name="Gasser R.B."/>
        </authorList>
    </citation>
    <scope>NUCLEOTIDE SEQUENCE [LARGE SCALE GENOMIC DNA]</scope>
</reference>
<dbReference type="CTD" id="20330491"/>
<protein>
    <submittedName>
        <fullName evidence="1">Uncharacterized protein</fullName>
    </submittedName>
</protein>
<dbReference type="KEGG" id="ovi:T265_16326"/>
<name>A0A074Z414_OPIVI</name>
<keyword evidence="2" id="KW-1185">Reference proteome</keyword>
<feature type="non-terminal residue" evidence="1">
    <location>
        <position position="1"/>
    </location>
</feature>
<gene>
    <name evidence="1" type="ORF">T265_16326</name>
</gene>
<proteinExistence type="predicted"/>
<dbReference type="RefSeq" id="XP_009178198.1">
    <property type="nucleotide sequence ID" value="XM_009179934.1"/>
</dbReference>
<accession>A0A074Z414</accession>
<dbReference type="GeneID" id="20330491"/>
<evidence type="ECO:0000313" key="2">
    <source>
        <dbReference type="Proteomes" id="UP000054324"/>
    </source>
</evidence>
<sequence length="42" mass="4468">EHSLTTTGSVLCVQPHCALSPNLRYVIDGVHASTGCGRENFP</sequence>
<dbReference type="Proteomes" id="UP000054324">
    <property type="component" value="Unassembled WGS sequence"/>
</dbReference>
<dbReference type="AlphaFoldDB" id="A0A074Z414"/>
<evidence type="ECO:0000313" key="1">
    <source>
        <dbReference type="EMBL" id="KER18055.1"/>
    </source>
</evidence>
<organism evidence="1 2">
    <name type="scientific">Opisthorchis viverrini</name>
    <name type="common">Southeast Asian liver fluke</name>
    <dbReference type="NCBI Taxonomy" id="6198"/>
    <lineage>
        <taxon>Eukaryota</taxon>
        <taxon>Metazoa</taxon>
        <taxon>Spiralia</taxon>
        <taxon>Lophotrochozoa</taxon>
        <taxon>Platyhelminthes</taxon>
        <taxon>Trematoda</taxon>
        <taxon>Digenea</taxon>
        <taxon>Opisthorchiida</taxon>
        <taxon>Opisthorchiata</taxon>
        <taxon>Opisthorchiidae</taxon>
        <taxon>Opisthorchis</taxon>
    </lineage>
</organism>
<feature type="non-terminal residue" evidence="1">
    <location>
        <position position="42"/>
    </location>
</feature>
<dbReference type="EMBL" id="KL614130">
    <property type="protein sequence ID" value="KER18055.1"/>
    <property type="molecule type" value="Genomic_DNA"/>
</dbReference>